<protein>
    <recommendedName>
        <fullName evidence="3">DUF1444 family protein</fullName>
    </recommendedName>
</protein>
<dbReference type="EMBL" id="NPDS01000002">
    <property type="protein sequence ID" value="PJZ57751.1"/>
    <property type="molecule type" value="Genomic_DNA"/>
</dbReference>
<dbReference type="Proteomes" id="UP000231879">
    <property type="component" value="Unassembled WGS sequence"/>
</dbReference>
<evidence type="ECO:0000313" key="1">
    <source>
        <dbReference type="EMBL" id="PJZ57751.1"/>
    </source>
</evidence>
<gene>
    <name evidence="1" type="ORF">CH367_04920</name>
</gene>
<proteinExistence type="predicted"/>
<dbReference type="InterPro" id="IPR010838">
    <property type="entry name" value="DUF1444"/>
</dbReference>
<evidence type="ECO:0008006" key="3">
    <source>
        <dbReference type="Google" id="ProtNLM"/>
    </source>
</evidence>
<evidence type="ECO:0000313" key="2">
    <source>
        <dbReference type="Proteomes" id="UP000231879"/>
    </source>
</evidence>
<dbReference type="Pfam" id="PF07285">
    <property type="entry name" value="DUF1444"/>
    <property type="match status" value="1"/>
</dbReference>
<sequence>MFLTLNVMRKIRIFVFLILFLCVALDAESKNKLDEKEFQSLVITVLAKRLPQTKIRKADDKTAVYINEIEYSLSNLYRLYQTSTGNDEELIFNHFEKSIRMAEDQPKSALSWEKAKTILMPQIIRQEYAKENRIFSGRIFGSDLVVSYVLNYKEGYRYVLEENQTSWNVSEEELFRNAVDNLDRISRNVKFLKVNSGILAIRMQDSYDASRILLPKLRERIAKRLGNDFEFALPKRDFLICWSRSLPQDVKKGLAEQVDLDFQSGAYSISKEVFVGNKEGIRGK</sequence>
<keyword evidence="2" id="KW-1185">Reference proteome</keyword>
<comment type="caution">
    <text evidence="1">The sequence shown here is derived from an EMBL/GenBank/DDBJ whole genome shotgun (WGS) entry which is preliminary data.</text>
</comment>
<name>A0ABX4NLN6_9LEPT</name>
<reference evidence="1 2" key="1">
    <citation type="submission" date="2017-07" db="EMBL/GenBank/DDBJ databases">
        <title>Leptospira spp. isolated from tropical soils.</title>
        <authorList>
            <person name="Thibeaux R."/>
            <person name="Iraola G."/>
            <person name="Ferres I."/>
            <person name="Bierque E."/>
            <person name="Girault D."/>
            <person name="Soupe-Gilbert M.-E."/>
            <person name="Picardeau M."/>
            <person name="Goarant C."/>
        </authorList>
    </citation>
    <scope>NUCLEOTIDE SEQUENCE [LARGE SCALE GENOMIC DNA]</scope>
    <source>
        <strain evidence="1 2">FH4-C-A1</strain>
    </source>
</reference>
<accession>A0ABX4NLN6</accession>
<organism evidence="1 2">
    <name type="scientific">Leptospira barantonii</name>
    <dbReference type="NCBI Taxonomy" id="2023184"/>
    <lineage>
        <taxon>Bacteria</taxon>
        <taxon>Pseudomonadati</taxon>
        <taxon>Spirochaetota</taxon>
        <taxon>Spirochaetia</taxon>
        <taxon>Leptospirales</taxon>
        <taxon>Leptospiraceae</taxon>
        <taxon>Leptospira</taxon>
    </lineage>
</organism>